<name>A0A2S3YTU6_9HYPH</name>
<dbReference type="Proteomes" id="UP000237511">
    <property type="component" value="Unassembled WGS sequence"/>
</dbReference>
<dbReference type="EMBL" id="LODU01000006">
    <property type="protein sequence ID" value="POH35025.1"/>
    <property type="molecule type" value="Genomic_DNA"/>
</dbReference>
<evidence type="ECO:0000313" key="1">
    <source>
        <dbReference type="EMBL" id="POH35025.1"/>
    </source>
</evidence>
<sequence>MGVALLSERHLRPEMQIVTNRLPAPPALAYVARPARKTRNPALDTLVAEIENEISRYGGLVLAS</sequence>
<accession>A0A2S3YTU6</accession>
<evidence type="ECO:0008006" key="3">
    <source>
        <dbReference type="Google" id="ProtNLM"/>
    </source>
</evidence>
<organism evidence="1 2">
    <name type="scientific">Sinorhizobium americanum</name>
    <dbReference type="NCBI Taxonomy" id="194963"/>
    <lineage>
        <taxon>Bacteria</taxon>
        <taxon>Pseudomonadati</taxon>
        <taxon>Pseudomonadota</taxon>
        <taxon>Alphaproteobacteria</taxon>
        <taxon>Hyphomicrobiales</taxon>
        <taxon>Rhizobiaceae</taxon>
        <taxon>Sinorhizobium/Ensifer group</taxon>
        <taxon>Sinorhizobium</taxon>
    </lineage>
</organism>
<gene>
    <name evidence="1" type="ORF">ATY31_04525</name>
</gene>
<evidence type="ECO:0000313" key="2">
    <source>
        <dbReference type="Proteomes" id="UP000237511"/>
    </source>
</evidence>
<dbReference type="AlphaFoldDB" id="A0A2S3YTU6"/>
<comment type="caution">
    <text evidence="1">The sequence shown here is derived from an EMBL/GenBank/DDBJ whole genome shotgun (WGS) entry which is preliminary data.</text>
</comment>
<protein>
    <recommendedName>
        <fullName evidence="3">LysR family transcriptional regulator</fullName>
    </recommendedName>
</protein>
<reference evidence="1 2" key="1">
    <citation type="journal article" date="2014" name="Syst. Appl. Microbiol.">
        <title>Microsymbionts of Phaseolus vulgaris in acid and alkaline soils of Mexico.</title>
        <authorList>
            <person name="Verastegui-Valdes M.M."/>
            <person name="Zhang Y.J."/>
            <person name="Rivera-Orduna F.N."/>
            <person name="Cheng H.P."/>
            <person name="Sui X.H."/>
            <person name="Wang E.T."/>
        </authorList>
    </citation>
    <scope>NUCLEOTIDE SEQUENCE [LARGE SCALE GENOMIC DNA]</scope>
    <source>
        <strain evidence="1 2">FG01</strain>
    </source>
</reference>
<proteinExistence type="predicted"/>